<evidence type="ECO:0000256" key="1">
    <source>
        <dbReference type="SAM" id="MobiDB-lite"/>
    </source>
</evidence>
<protein>
    <submittedName>
        <fullName evidence="2">Uncharacterized protein</fullName>
    </submittedName>
</protein>
<proteinExistence type="predicted"/>
<reference evidence="2 3" key="1">
    <citation type="submission" date="2024-06" db="EMBL/GenBank/DDBJ databases">
        <title>A chromosome level genome sequence of Diviner's sage (Salvia divinorum).</title>
        <authorList>
            <person name="Ford S.A."/>
            <person name="Ro D.-K."/>
            <person name="Ness R.W."/>
            <person name="Phillips M.A."/>
        </authorList>
    </citation>
    <scope>NUCLEOTIDE SEQUENCE [LARGE SCALE GENOMIC DNA]</scope>
    <source>
        <strain evidence="2">SAF-2024a</strain>
        <tissue evidence="2">Leaf</tissue>
    </source>
</reference>
<evidence type="ECO:0000313" key="2">
    <source>
        <dbReference type="EMBL" id="KAL1558860.1"/>
    </source>
</evidence>
<evidence type="ECO:0000313" key="3">
    <source>
        <dbReference type="Proteomes" id="UP001567538"/>
    </source>
</evidence>
<keyword evidence="3" id="KW-1185">Reference proteome</keyword>
<feature type="region of interest" description="Disordered" evidence="1">
    <location>
        <begin position="108"/>
        <end position="127"/>
    </location>
</feature>
<accession>A0ABD1HSB2</accession>
<organism evidence="2 3">
    <name type="scientific">Salvia divinorum</name>
    <name type="common">Maria pastora</name>
    <name type="synonym">Diviner's sage</name>
    <dbReference type="NCBI Taxonomy" id="28513"/>
    <lineage>
        <taxon>Eukaryota</taxon>
        <taxon>Viridiplantae</taxon>
        <taxon>Streptophyta</taxon>
        <taxon>Embryophyta</taxon>
        <taxon>Tracheophyta</taxon>
        <taxon>Spermatophyta</taxon>
        <taxon>Magnoliopsida</taxon>
        <taxon>eudicotyledons</taxon>
        <taxon>Gunneridae</taxon>
        <taxon>Pentapetalae</taxon>
        <taxon>asterids</taxon>
        <taxon>lamiids</taxon>
        <taxon>Lamiales</taxon>
        <taxon>Lamiaceae</taxon>
        <taxon>Nepetoideae</taxon>
        <taxon>Mentheae</taxon>
        <taxon>Salviinae</taxon>
        <taxon>Salvia</taxon>
        <taxon>Salvia subgen. Calosphace</taxon>
    </lineage>
</organism>
<dbReference type="Proteomes" id="UP001567538">
    <property type="component" value="Unassembled WGS sequence"/>
</dbReference>
<gene>
    <name evidence="2" type="ORF">AAHA92_09273</name>
</gene>
<name>A0ABD1HSB2_SALDI</name>
<comment type="caution">
    <text evidence="2">The sequence shown here is derived from an EMBL/GenBank/DDBJ whole genome shotgun (WGS) entry which is preliminary data.</text>
</comment>
<dbReference type="AlphaFoldDB" id="A0ABD1HSB2"/>
<feature type="compositionally biased region" description="Low complexity" evidence="1">
    <location>
        <begin position="13"/>
        <end position="37"/>
    </location>
</feature>
<feature type="region of interest" description="Disordered" evidence="1">
    <location>
        <begin position="1"/>
        <end position="41"/>
    </location>
</feature>
<sequence>MRMRDRKPALDCSVSSSSSSSITAAHSFASSQGSSSSCQFHPPPTAALPRCRGLDLLVKAIHQVDAGSVVGVPYIQRRVSIRRRRRSGRIEFDAFVFDRKRGGIKKTVSSNKKAAKGKITRPDEIGL</sequence>
<dbReference type="EMBL" id="JBEAFC010000004">
    <property type="protein sequence ID" value="KAL1558860.1"/>
    <property type="molecule type" value="Genomic_DNA"/>
</dbReference>